<dbReference type="PANTHER" id="PTHR48027">
    <property type="entry name" value="HETEROGENEOUS NUCLEAR RIBONUCLEOPROTEIN 87F-RELATED"/>
    <property type="match status" value="1"/>
</dbReference>
<evidence type="ECO:0000313" key="5">
    <source>
        <dbReference type="EMBL" id="KAG6535854.1"/>
    </source>
</evidence>
<dbReference type="SUPFAM" id="SSF54928">
    <property type="entry name" value="RNA-binding domain, RBD"/>
    <property type="match status" value="1"/>
</dbReference>
<sequence length="99" mass="11020">MMATSSVSSNLLPSSSSRPIGSASQDSPCRLPLASRIFVRNLPYSTGEATLIKLFSKFGQIVEIKLAREEETWRSKGYAFIQYSSQEQAVLALEEMDRK</sequence>
<evidence type="ECO:0000256" key="2">
    <source>
        <dbReference type="PROSITE-ProRule" id="PRU00176"/>
    </source>
</evidence>
<dbReference type="Gene3D" id="3.30.70.330">
    <property type="match status" value="1"/>
</dbReference>
<feature type="region of interest" description="Disordered" evidence="3">
    <location>
        <begin position="1"/>
        <end position="28"/>
    </location>
</feature>
<feature type="compositionally biased region" description="Low complexity" evidence="3">
    <location>
        <begin position="1"/>
        <end position="24"/>
    </location>
</feature>
<dbReference type="InterPro" id="IPR035979">
    <property type="entry name" value="RBD_domain_sf"/>
</dbReference>
<evidence type="ECO:0000256" key="1">
    <source>
        <dbReference type="ARBA" id="ARBA00022884"/>
    </source>
</evidence>
<dbReference type="Pfam" id="PF00076">
    <property type="entry name" value="RRM_1"/>
    <property type="match status" value="1"/>
</dbReference>
<comment type="caution">
    <text evidence="5">The sequence shown here is derived from an EMBL/GenBank/DDBJ whole genome shotgun (WGS) entry which is preliminary data.</text>
</comment>
<evidence type="ECO:0000313" key="6">
    <source>
        <dbReference type="Proteomes" id="UP000734854"/>
    </source>
</evidence>
<evidence type="ECO:0000256" key="3">
    <source>
        <dbReference type="SAM" id="MobiDB-lite"/>
    </source>
</evidence>
<dbReference type="PROSITE" id="PS50102">
    <property type="entry name" value="RRM"/>
    <property type="match status" value="1"/>
</dbReference>
<dbReference type="AlphaFoldDB" id="A0A8J5I530"/>
<dbReference type="Proteomes" id="UP000734854">
    <property type="component" value="Unassembled WGS sequence"/>
</dbReference>
<dbReference type="SMART" id="SM00360">
    <property type="entry name" value="RRM"/>
    <property type="match status" value="1"/>
</dbReference>
<name>A0A8J5I530_ZINOF</name>
<dbReference type="InterPro" id="IPR000504">
    <property type="entry name" value="RRM_dom"/>
</dbReference>
<proteinExistence type="predicted"/>
<dbReference type="GO" id="GO:0003723">
    <property type="term" value="F:RNA binding"/>
    <property type="evidence" value="ECO:0007669"/>
    <property type="project" value="UniProtKB-UniRule"/>
</dbReference>
<dbReference type="InterPro" id="IPR012677">
    <property type="entry name" value="Nucleotide-bd_a/b_plait_sf"/>
</dbReference>
<feature type="domain" description="RRM" evidence="4">
    <location>
        <begin position="35"/>
        <end position="99"/>
    </location>
</feature>
<reference evidence="5 6" key="1">
    <citation type="submission" date="2020-08" db="EMBL/GenBank/DDBJ databases">
        <title>Plant Genome Project.</title>
        <authorList>
            <person name="Zhang R.-G."/>
        </authorList>
    </citation>
    <scope>NUCLEOTIDE SEQUENCE [LARGE SCALE GENOMIC DNA]</scope>
    <source>
        <tissue evidence="5">Rhizome</tissue>
    </source>
</reference>
<dbReference type="EMBL" id="JACMSC010000001">
    <property type="protein sequence ID" value="KAG6535854.1"/>
    <property type="molecule type" value="Genomic_DNA"/>
</dbReference>
<organism evidence="5 6">
    <name type="scientific">Zingiber officinale</name>
    <name type="common">Ginger</name>
    <name type="synonym">Amomum zingiber</name>
    <dbReference type="NCBI Taxonomy" id="94328"/>
    <lineage>
        <taxon>Eukaryota</taxon>
        <taxon>Viridiplantae</taxon>
        <taxon>Streptophyta</taxon>
        <taxon>Embryophyta</taxon>
        <taxon>Tracheophyta</taxon>
        <taxon>Spermatophyta</taxon>
        <taxon>Magnoliopsida</taxon>
        <taxon>Liliopsida</taxon>
        <taxon>Zingiberales</taxon>
        <taxon>Zingiberaceae</taxon>
        <taxon>Zingiber</taxon>
    </lineage>
</organism>
<dbReference type="InterPro" id="IPR052462">
    <property type="entry name" value="SLIRP/GR-RBP-like"/>
</dbReference>
<keyword evidence="1 2" id="KW-0694">RNA-binding</keyword>
<gene>
    <name evidence="5" type="ORF">ZIOFF_000884</name>
</gene>
<accession>A0A8J5I530</accession>
<keyword evidence="6" id="KW-1185">Reference proteome</keyword>
<evidence type="ECO:0000259" key="4">
    <source>
        <dbReference type="PROSITE" id="PS50102"/>
    </source>
</evidence>
<protein>
    <recommendedName>
        <fullName evidence="4">RRM domain-containing protein</fullName>
    </recommendedName>
</protein>